<dbReference type="InterPro" id="IPR032508">
    <property type="entry name" value="FecR_C"/>
</dbReference>
<sequence length="323" mass="34090">MTHTPPPSSAAVARPSIAASDRAIEWVVRVHSGAPEAEAEARAFARWRAENPENEAAAREAEALWHGLGGASVLARDAKRKASREKITRRALIGGGAFAALGLGALAAGAIRDRLAADVATDVNEVRTTELPDGSRVLLNASTALALDFSATERGVRLLSGQAMFTVARDPARPFVVTAGDGRTRAIGTAFDVDIRPDGVVVTVMEGVVAVATAAGGAGAILRADQSLRYDGRGRVIGPQAVNADAATAWRRGKLIFDRRPLVEVVAELQRHTHARIIIAGNRLKGLEVTGVFELDDPSAVLKTIEQTLPVRVVRLPLINVIL</sequence>
<evidence type="ECO:0000259" key="4">
    <source>
        <dbReference type="Pfam" id="PF16344"/>
    </source>
</evidence>
<dbReference type="PANTHER" id="PTHR30273:SF2">
    <property type="entry name" value="PROTEIN FECR"/>
    <property type="match status" value="1"/>
</dbReference>
<feature type="domain" description="FecR N-terminal" evidence="3">
    <location>
        <begin position="21"/>
        <end position="64"/>
    </location>
</feature>
<evidence type="ECO:0000313" key="5">
    <source>
        <dbReference type="EMBL" id="MFG1251182.1"/>
    </source>
</evidence>
<proteinExistence type="predicted"/>
<dbReference type="Gene3D" id="3.55.50.30">
    <property type="match status" value="1"/>
</dbReference>
<dbReference type="Pfam" id="PF16220">
    <property type="entry name" value="DUF4880"/>
    <property type="match status" value="1"/>
</dbReference>
<evidence type="ECO:0000259" key="2">
    <source>
        <dbReference type="Pfam" id="PF04773"/>
    </source>
</evidence>
<keyword evidence="6" id="KW-1185">Reference proteome</keyword>
<keyword evidence="1" id="KW-1133">Transmembrane helix</keyword>
<name>A0ABW6ZBL1_9HYPH</name>
<organism evidence="5 6">
    <name type="scientific">Xanthobacter aminoxidans</name>
    <dbReference type="NCBI Taxonomy" id="186280"/>
    <lineage>
        <taxon>Bacteria</taxon>
        <taxon>Pseudomonadati</taxon>
        <taxon>Pseudomonadota</taxon>
        <taxon>Alphaproteobacteria</taxon>
        <taxon>Hyphomicrobiales</taxon>
        <taxon>Xanthobacteraceae</taxon>
        <taxon>Xanthobacter</taxon>
    </lineage>
</organism>
<feature type="transmembrane region" description="Helical" evidence="1">
    <location>
        <begin position="91"/>
        <end position="111"/>
    </location>
</feature>
<dbReference type="PIRSF" id="PIRSF018266">
    <property type="entry name" value="FecR"/>
    <property type="match status" value="1"/>
</dbReference>
<feature type="domain" description="FecR protein" evidence="2">
    <location>
        <begin position="118"/>
        <end position="209"/>
    </location>
</feature>
<dbReference type="Pfam" id="PF04773">
    <property type="entry name" value="FecR"/>
    <property type="match status" value="1"/>
</dbReference>
<accession>A0ABW6ZBL1</accession>
<dbReference type="EMBL" id="JBAFUR010000001">
    <property type="protein sequence ID" value="MFG1251182.1"/>
    <property type="molecule type" value="Genomic_DNA"/>
</dbReference>
<dbReference type="Proteomes" id="UP001604043">
    <property type="component" value="Unassembled WGS sequence"/>
</dbReference>
<comment type="caution">
    <text evidence="5">The sequence shown here is derived from an EMBL/GenBank/DDBJ whole genome shotgun (WGS) entry which is preliminary data.</text>
</comment>
<dbReference type="Pfam" id="PF16344">
    <property type="entry name" value="FecR_C"/>
    <property type="match status" value="1"/>
</dbReference>
<evidence type="ECO:0000313" key="6">
    <source>
        <dbReference type="Proteomes" id="UP001604043"/>
    </source>
</evidence>
<keyword evidence="1" id="KW-0472">Membrane</keyword>
<keyword evidence="1" id="KW-0812">Transmembrane</keyword>
<dbReference type="RefSeq" id="WP_394006408.1">
    <property type="nucleotide sequence ID" value="NZ_JBAFUR010000001.1"/>
</dbReference>
<dbReference type="Gene3D" id="2.60.120.1440">
    <property type="match status" value="1"/>
</dbReference>
<dbReference type="PANTHER" id="PTHR30273">
    <property type="entry name" value="PERIPLASMIC SIGNAL SENSOR AND SIGMA FACTOR ACTIVATOR FECR-RELATED"/>
    <property type="match status" value="1"/>
</dbReference>
<dbReference type="InterPro" id="IPR006860">
    <property type="entry name" value="FecR"/>
</dbReference>
<dbReference type="InterPro" id="IPR032623">
    <property type="entry name" value="FecR_N"/>
</dbReference>
<evidence type="ECO:0000259" key="3">
    <source>
        <dbReference type="Pfam" id="PF16220"/>
    </source>
</evidence>
<feature type="domain" description="Protein FecR C-terminal" evidence="4">
    <location>
        <begin position="254"/>
        <end position="312"/>
    </location>
</feature>
<dbReference type="InterPro" id="IPR012373">
    <property type="entry name" value="Ferrdict_sens_TM"/>
</dbReference>
<protein>
    <submittedName>
        <fullName evidence="5">FecR domain-containing protein</fullName>
    </submittedName>
</protein>
<reference evidence="5 6" key="1">
    <citation type="submission" date="2024-02" db="EMBL/GenBank/DDBJ databases">
        <title>Expansion and revision of Xanthobacter and proposal of Roseixanthobacter gen. nov.</title>
        <authorList>
            <person name="Soltysiak M.P.M."/>
            <person name="Jalihal A."/>
            <person name="Ory A."/>
            <person name="Chrisophersen C."/>
            <person name="Lee A.D."/>
            <person name="Boulton J."/>
            <person name="Springer M."/>
        </authorList>
    </citation>
    <scope>NUCLEOTIDE SEQUENCE [LARGE SCALE GENOMIC DNA]</scope>
    <source>
        <strain evidence="5 6">CB5</strain>
    </source>
</reference>
<evidence type="ECO:0000256" key="1">
    <source>
        <dbReference type="SAM" id="Phobius"/>
    </source>
</evidence>
<gene>
    <name evidence="5" type="ORF">V5F30_03125</name>
</gene>